<keyword evidence="1" id="KW-0812">Transmembrane</keyword>
<reference evidence="3" key="1">
    <citation type="submission" date="2024-02" db="UniProtKB">
        <authorList>
            <consortium name="WormBaseParasite"/>
        </authorList>
    </citation>
    <scope>IDENTIFICATION</scope>
</reference>
<protein>
    <submittedName>
        <fullName evidence="3">Uncharacterized protein</fullName>
    </submittedName>
</protein>
<feature type="transmembrane region" description="Helical" evidence="1">
    <location>
        <begin position="203"/>
        <end position="228"/>
    </location>
</feature>
<organism evidence="2 3">
    <name type="scientific">Mesorhabditis belari</name>
    <dbReference type="NCBI Taxonomy" id="2138241"/>
    <lineage>
        <taxon>Eukaryota</taxon>
        <taxon>Metazoa</taxon>
        <taxon>Ecdysozoa</taxon>
        <taxon>Nematoda</taxon>
        <taxon>Chromadorea</taxon>
        <taxon>Rhabditida</taxon>
        <taxon>Rhabditina</taxon>
        <taxon>Rhabditomorpha</taxon>
        <taxon>Rhabditoidea</taxon>
        <taxon>Rhabditidae</taxon>
        <taxon>Mesorhabditinae</taxon>
        <taxon>Mesorhabditis</taxon>
    </lineage>
</organism>
<feature type="transmembrane region" description="Helical" evidence="1">
    <location>
        <begin position="114"/>
        <end position="139"/>
    </location>
</feature>
<dbReference type="Pfam" id="PF10321">
    <property type="entry name" value="7TM_GPCR_Srt"/>
    <property type="match status" value="1"/>
</dbReference>
<keyword evidence="1" id="KW-0472">Membrane</keyword>
<accession>A0AAF3ENT1</accession>
<proteinExistence type="predicted"/>
<feature type="transmembrane region" description="Helical" evidence="1">
    <location>
        <begin position="240"/>
        <end position="260"/>
    </location>
</feature>
<evidence type="ECO:0000313" key="3">
    <source>
        <dbReference type="WBParaSite" id="MBELARI_LOCUS15717"/>
    </source>
</evidence>
<dbReference type="PANTHER" id="PTHR23021">
    <property type="entry name" value="SERPENTINE RECEPTOR, CLASS T"/>
    <property type="match status" value="1"/>
</dbReference>
<dbReference type="AlphaFoldDB" id="A0AAF3ENT1"/>
<keyword evidence="2" id="KW-1185">Reference proteome</keyword>
<feature type="transmembrane region" description="Helical" evidence="1">
    <location>
        <begin position="266"/>
        <end position="294"/>
    </location>
</feature>
<dbReference type="SUPFAM" id="SSF81321">
    <property type="entry name" value="Family A G protein-coupled receptor-like"/>
    <property type="match status" value="1"/>
</dbReference>
<dbReference type="Proteomes" id="UP000887575">
    <property type="component" value="Unassembled WGS sequence"/>
</dbReference>
<dbReference type="WBParaSite" id="MBELARI_LOCUS15717">
    <property type="protein sequence ID" value="MBELARI_LOCUS15717"/>
    <property type="gene ID" value="MBELARI_LOCUS15717"/>
</dbReference>
<name>A0AAF3ENT1_9BILA</name>
<evidence type="ECO:0000313" key="2">
    <source>
        <dbReference type="Proteomes" id="UP000887575"/>
    </source>
</evidence>
<evidence type="ECO:0000256" key="1">
    <source>
        <dbReference type="SAM" id="Phobius"/>
    </source>
</evidence>
<keyword evidence="1" id="KW-1133">Transmembrane helix</keyword>
<sequence>MINFIIPNDTWVKIYNFLHPQLLEVYTNQCQSNLALMRLEPDVTRGITYGLVGIIYECLYFLCMIAMCQWKFLKIICYRILFVIGIFDMLGLVASSLLPGYLLITGRSFCQSPLLNLFVGSMAFPGWAVYSGLSISLAINRCVDFMWSNKQEKIFGGKMMILWTGIPVAYGLILYLKLSPMLYHVPTASYYFGADPAKAQAPIIYPINNGAVAVLILLLNLAMLWGMFRMNHRTMTKTQRAIMIQCLGISMSVLLTGWLYVAMQFITMPLFMITVANLCWQFSNGSLGVFYILVNKSMRGEVLKLLRISSCRNSSIYTASTDQKITTAVTNTENR</sequence>
<feature type="transmembrane region" description="Helical" evidence="1">
    <location>
        <begin position="47"/>
        <end position="68"/>
    </location>
</feature>
<feature type="transmembrane region" description="Helical" evidence="1">
    <location>
        <begin position="80"/>
        <end position="102"/>
    </location>
</feature>
<feature type="transmembrane region" description="Helical" evidence="1">
    <location>
        <begin position="160"/>
        <end position="183"/>
    </location>
</feature>
<dbReference type="InterPro" id="IPR019425">
    <property type="entry name" value="7TM_GPCR_serpentine_rcpt_Srt"/>
</dbReference>